<dbReference type="Pfam" id="PF13041">
    <property type="entry name" value="PPR_2"/>
    <property type="match status" value="2"/>
</dbReference>
<gene>
    <name evidence="4" type="ORF">BC936DRAFT_146439</name>
</gene>
<reference evidence="4 5" key="1">
    <citation type="journal article" date="2018" name="New Phytol.">
        <title>Phylogenomics of Endogonaceae and evolution of mycorrhizas within Mucoromycota.</title>
        <authorList>
            <person name="Chang Y."/>
            <person name="Desiro A."/>
            <person name="Na H."/>
            <person name="Sandor L."/>
            <person name="Lipzen A."/>
            <person name="Clum A."/>
            <person name="Barry K."/>
            <person name="Grigoriev I.V."/>
            <person name="Martin F.M."/>
            <person name="Stajich J.E."/>
            <person name="Smith M.E."/>
            <person name="Bonito G."/>
            <person name="Spatafora J.W."/>
        </authorList>
    </citation>
    <scope>NUCLEOTIDE SEQUENCE [LARGE SCALE GENOMIC DNA]</scope>
    <source>
        <strain evidence="4 5">GMNB39</strain>
    </source>
</reference>
<evidence type="ECO:0008006" key="6">
    <source>
        <dbReference type="Google" id="ProtNLM"/>
    </source>
</evidence>
<evidence type="ECO:0000256" key="1">
    <source>
        <dbReference type="ARBA" id="ARBA00007626"/>
    </source>
</evidence>
<dbReference type="OrthoDB" id="185373at2759"/>
<sequence length="1064" mass="121183">MSLKRLLLWRALYHQYTTHFLPPALTLNVARVPLHHCRPSFAAIRPRSHFTRDTTSHTSPPQINKQPYGLYTSLLALLRLRLEEGVWAMGGLRRPEFQEIWGLYNQLFEVMDPASLDLTIEDFVAILRIVERYKATMTQDKWTRIIQILNDMKRARLKPTLKHYNAAMTAYSKLEDLEAAERVFWEAEEVRGPVDLHSLHRLLDVYLTCGKLVEACDVLNHCKRRGMLRTYIKDGTGMYYRVIYEYIKRNDMLTAMTLLEQMSETNLIPDVKIAVAILRGYNDVMKRMEAPDLNIYWDPLTADVMPNTEIVNAILAQVVVHVKSEGVAPSLSLSSPLLPSSNFDADLFTSSRLHLLYTTLRDCRPTFIQQRKYESTPFSPNITTYNLLLDAYITINDISSARRTFQEMTSAGIPPISQTLNILVRGFAHTMSLSQLDRSYSSLVHSTPSSQPTSVQTAAEAWDYIPSNLMNAKTFTTFMRAFAQRGCTDLAWRVVRDMLSRGIEINASMYLVMIQGYAENRQPERAQELLESLGKANLSGKSDASMNRAWFLVMQGWSKVRAWRKVVGCFESMKTLQGGVTKLLPLRPDKKCCDATVTALCEMKDWWMCETMLQELARDEVAEGQKSVRPDAWTADRVVRSMLRWGGEKRKKVVRGDDVVRAFELVRRYSTDKEETEVWVRMYNRLINGLASKGDMGVARRLYEAMKKGRGGGTPAAPLLPKPDLVTYNTMIVNAVASKNVRLAERVYDDLVADAALYIPPLSPSANGSPSTTPHHLRPNQITYNVLINAYANLPKPNRPSSFFHLASLQRVSRKMLAHDVRPDLVTFNTLIKGFANANHMALARGFVDVMRSSGIEPDVITFNTLLAGYIRRRAWLRLEELMKQVKQGKIKARPNGVTLNVLLKELLKIKGRGRGARNWRWAKMTVQERARVREDKGLDRVEVWKVYQAVKKGVELGGRANESGTEKKTMQGKRSAVKKKAKSRSSPSVASSPSTSPPIRLPPNPICSYISDLFFSPQQTASSHVRPNESTYKLFMAAFLARGDRDRERKVKRDFKKWRMMHR</sequence>
<dbReference type="Pfam" id="PF01535">
    <property type="entry name" value="PPR"/>
    <property type="match status" value="3"/>
</dbReference>
<dbReference type="AlphaFoldDB" id="A0A433D7Q1"/>
<evidence type="ECO:0000256" key="2">
    <source>
        <dbReference type="PROSITE-ProRule" id="PRU00708"/>
    </source>
</evidence>
<evidence type="ECO:0000313" key="4">
    <source>
        <dbReference type="EMBL" id="RUP46863.1"/>
    </source>
</evidence>
<dbReference type="PANTHER" id="PTHR46128:SF329">
    <property type="entry name" value="MITOCHONDRIAL GROUP I INTRON SPLICING FACTOR DMR1"/>
    <property type="match status" value="1"/>
</dbReference>
<dbReference type="PANTHER" id="PTHR46128">
    <property type="entry name" value="MITOCHONDRIAL GROUP I INTRON SPLICING FACTOR CCM1"/>
    <property type="match status" value="1"/>
</dbReference>
<dbReference type="InterPro" id="IPR050872">
    <property type="entry name" value="PPR_P_subfamily"/>
</dbReference>
<proteinExistence type="inferred from homology"/>
<dbReference type="InterPro" id="IPR002885">
    <property type="entry name" value="PPR_rpt"/>
</dbReference>
<protein>
    <recommendedName>
        <fullName evidence="6">Pentacotripeptide-repeat region of PRORP domain-containing protein</fullName>
    </recommendedName>
</protein>
<feature type="repeat" description="PPR" evidence="2">
    <location>
        <begin position="506"/>
        <end position="540"/>
    </location>
</feature>
<feature type="repeat" description="PPR" evidence="2">
    <location>
        <begin position="824"/>
        <end position="858"/>
    </location>
</feature>
<dbReference type="Gene3D" id="1.25.40.10">
    <property type="entry name" value="Tetratricopeptide repeat domain"/>
    <property type="match status" value="5"/>
</dbReference>
<keyword evidence="5" id="KW-1185">Reference proteome</keyword>
<comment type="caution">
    <text evidence="4">The sequence shown here is derived from an EMBL/GenBank/DDBJ whole genome shotgun (WGS) entry which is preliminary data.</text>
</comment>
<evidence type="ECO:0000256" key="3">
    <source>
        <dbReference type="SAM" id="MobiDB-lite"/>
    </source>
</evidence>
<dbReference type="PROSITE" id="PS51375">
    <property type="entry name" value="PPR"/>
    <property type="match status" value="4"/>
</dbReference>
<feature type="compositionally biased region" description="Low complexity" evidence="3">
    <location>
        <begin position="985"/>
        <end position="995"/>
    </location>
</feature>
<dbReference type="EMBL" id="RBNI01005278">
    <property type="protein sequence ID" value="RUP46863.1"/>
    <property type="molecule type" value="Genomic_DNA"/>
</dbReference>
<name>A0A433D7Q1_9FUNG</name>
<feature type="repeat" description="PPR" evidence="2">
    <location>
        <begin position="471"/>
        <end position="505"/>
    </location>
</feature>
<feature type="repeat" description="PPR" evidence="2">
    <location>
        <begin position="381"/>
        <end position="415"/>
    </location>
</feature>
<dbReference type="NCBIfam" id="TIGR00756">
    <property type="entry name" value="PPR"/>
    <property type="match status" value="4"/>
</dbReference>
<evidence type="ECO:0000313" key="5">
    <source>
        <dbReference type="Proteomes" id="UP000268093"/>
    </source>
</evidence>
<feature type="region of interest" description="Disordered" evidence="3">
    <location>
        <begin position="959"/>
        <end position="1003"/>
    </location>
</feature>
<dbReference type="InterPro" id="IPR011990">
    <property type="entry name" value="TPR-like_helical_dom_sf"/>
</dbReference>
<organism evidence="4 5">
    <name type="scientific">Jimgerdemannia flammicorona</name>
    <dbReference type="NCBI Taxonomy" id="994334"/>
    <lineage>
        <taxon>Eukaryota</taxon>
        <taxon>Fungi</taxon>
        <taxon>Fungi incertae sedis</taxon>
        <taxon>Mucoromycota</taxon>
        <taxon>Mucoromycotina</taxon>
        <taxon>Endogonomycetes</taxon>
        <taxon>Endogonales</taxon>
        <taxon>Endogonaceae</taxon>
        <taxon>Jimgerdemannia</taxon>
    </lineage>
</organism>
<comment type="similarity">
    <text evidence="1">Belongs to the PPR family. P subfamily.</text>
</comment>
<dbReference type="Pfam" id="PF13812">
    <property type="entry name" value="PPR_3"/>
    <property type="match status" value="1"/>
</dbReference>
<accession>A0A433D7Q1</accession>
<dbReference type="Proteomes" id="UP000268093">
    <property type="component" value="Unassembled WGS sequence"/>
</dbReference>